<evidence type="ECO:0000256" key="1">
    <source>
        <dbReference type="ARBA" id="ARBA00023002"/>
    </source>
</evidence>
<dbReference type="InterPro" id="IPR036188">
    <property type="entry name" value="FAD/NAD-bd_sf"/>
</dbReference>
<dbReference type="AlphaFoldDB" id="A0AAU7UCA0"/>
<evidence type="ECO:0000259" key="2">
    <source>
        <dbReference type="Pfam" id="PF01593"/>
    </source>
</evidence>
<reference evidence="3" key="1">
    <citation type="submission" date="2024-06" db="EMBL/GenBank/DDBJ databases">
        <title>Draft Genome Sequence of Deinococcus sonorensis Type Strain KR-87, a Biofilm Producing Representative of the Genus Deinococcus.</title>
        <authorList>
            <person name="Boren L.S."/>
            <person name="Grosso R.A."/>
            <person name="Hugenberg-Cox A.N."/>
            <person name="Hill J.T.E."/>
            <person name="Albert C.M."/>
            <person name="Tuohy J.M."/>
        </authorList>
    </citation>
    <scope>NUCLEOTIDE SEQUENCE</scope>
    <source>
        <strain evidence="3">KR-87</strain>
    </source>
</reference>
<dbReference type="EMBL" id="CP158299">
    <property type="protein sequence ID" value="XBV86109.1"/>
    <property type="molecule type" value="Genomic_DNA"/>
</dbReference>
<organism evidence="3">
    <name type="scientific">Deinococcus sonorensis KR-87</name>
    <dbReference type="NCBI Taxonomy" id="694439"/>
    <lineage>
        <taxon>Bacteria</taxon>
        <taxon>Thermotogati</taxon>
        <taxon>Deinococcota</taxon>
        <taxon>Deinococci</taxon>
        <taxon>Deinococcales</taxon>
        <taxon>Deinococcaceae</taxon>
        <taxon>Deinococcus</taxon>
    </lineage>
</organism>
<dbReference type="PANTHER" id="PTHR43734:SF7">
    <property type="entry name" value="4,4'-DIAPONEUROSPORENE OXYGENASE"/>
    <property type="match status" value="1"/>
</dbReference>
<evidence type="ECO:0000313" key="3">
    <source>
        <dbReference type="EMBL" id="XBV86109.1"/>
    </source>
</evidence>
<dbReference type="Gene3D" id="3.50.50.60">
    <property type="entry name" value="FAD/NAD(P)-binding domain"/>
    <property type="match status" value="2"/>
</dbReference>
<keyword evidence="1" id="KW-0560">Oxidoreductase</keyword>
<proteinExistence type="predicted"/>
<dbReference type="KEGG" id="dsc:ABOD76_07350"/>
<dbReference type="RefSeq" id="WP_350244161.1">
    <property type="nucleotide sequence ID" value="NZ_CP158299.1"/>
</dbReference>
<dbReference type="PANTHER" id="PTHR43734">
    <property type="entry name" value="PHYTOENE DESATURASE"/>
    <property type="match status" value="1"/>
</dbReference>
<feature type="domain" description="Amine oxidase" evidence="2">
    <location>
        <begin position="13"/>
        <end position="275"/>
    </location>
</feature>
<name>A0AAU7UCA0_9DEIO</name>
<dbReference type="GO" id="GO:0016491">
    <property type="term" value="F:oxidoreductase activity"/>
    <property type="evidence" value="ECO:0007669"/>
    <property type="project" value="UniProtKB-KW"/>
</dbReference>
<accession>A0AAU7UCA0</accession>
<gene>
    <name evidence="3" type="ORF">ABOD76_07350</name>
</gene>
<dbReference type="SUPFAM" id="SSF51905">
    <property type="entry name" value="FAD/NAD(P)-binding domain"/>
    <property type="match status" value="1"/>
</dbReference>
<dbReference type="Pfam" id="PF01593">
    <property type="entry name" value="Amino_oxidase"/>
    <property type="match status" value="1"/>
</dbReference>
<dbReference type="InterPro" id="IPR002937">
    <property type="entry name" value="Amino_oxidase"/>
</dbReference>
<protein>
    <submittedName>
        <fullName evidence="3">NAD(P)/FAD-dependent oxidoreductase</fullName>
    </submittedName>
</protein>
<sequence>MATPSALVIGSGFAGLMSALRLRQQGVSVTVLDRLARPGGKAALGWESFSSGPTVVTMPEVFRGLHRRLGLPEPQLTPARPTTRYLYPDGRVFAPEALQVAGSLDSTLAQLTRGEGQDYQRLLRAAHTMYRDAEPTFIFGPPPGPAQLARYALSGGRRAAPHLQLSQLVQSGPHLTPFWLRFATYLGADPYRAPAVLHNISWVELGLGVWHLAGGLGVLATRLAEQARQLGVQFEPDTRVEHLIVRQGRVVAAQTDRGVWTADLFVSAADRSLTRQWLGLGADPQPRGVSGFALQLQFGEHLGQAHHLLFPPDYAREWQDIRAGQLPSDPTLYLHLDGERGFLLVNAPPRPDAVTDRDGYARFLLSRLQTRLPLPVRDWLALDPARYALTAQAGALYGRAPHGLLGSLRPGWRIPGLGNLAQVGGTVHPGGGVPLSCLSGWNGAGQLLGLPYDDLDGRGAAREAIWRMHS</sequence>